<name>A0A6B2JQ32_9RHOB</name>
<accession>A0A6B2JQ32</accession>
<dbReference type="GO" id="GO:0046872">
    <property type="term" value="F:metal ion binding"/>
    <property type="evidence" value="ECO:0007669"/>
    <property type="project" value="UniProtKB-KW"/>
</dbReference>
<dbReference type="Proteomes" id="UP000474757">
    <property type="component" value="Unassembled WGS sequence"/>
</dbReference>
<dbReference type="GO" id="GO:0016846">
    <property type="term" value="F:carbon-sulfur lyase activity"/>
    <property type="evidence" value="ECO:0007669"/>
    <property type="project" value="InterPro"/>
</dbReference>
<dbReference type="PANTHER" id="PTHR28620">
    <property type="entry name" value="CENTROMERE PROTEIN V"/>
    <property type="match status" value="1"/>
</dbReference>
<dbReference type="InterPro" id="IPR011057">
    <property type="entry name" value="Mss4-like_sf"/>
</dbReference>
<reference evidence="5 6" key="1">
    <citation type="submission" date="2020-02" db="EMBL/GenBank/DDBJ databases">
        <title>Pseudoroseicyclus tamarix, sp. nov., isolated from offshore sediment of a Tamarix chinensis forest.</title>
        <authorList>
            <person name="Gai Y."/>
        </authorList>
    </citation>
    <scope>NUCLEOTIDE SEQUENCE [LARGE SCALE GENOMIC DNA]</scope>
    <source>
        <strain evidence="5 6">CLL3-39</strain>
    </source>
</reference>
<keyword evidence="2" id="KW-0479">Metal-binding</keyword>
<dbReference type="PROSITE" id="PS51891">
    <property type="entry name" value="CENP_V_GFA"/>
    <property type="match status" value="1"/>
</dbReference>
<dbReference type="InterPro" id="IPR052355">
    <property type="entry name" value="CENP-V-like"/>
</dbReference>
<evidence type="ECO:0000259" key="4">
    <source>
        <dbReference type="PROSITE" id="PS51891"/>
    </source>
</evidence>
<dbReference type="EMBL" id="JAAGAB010000002">
    <property type="protein sequence ID" value="NDV00787.1"/>
    <property type="molecule type" value="Genomic_DNA"/>
</dbReference>
<dbReference type="Pfam" id="PF04828">
    <property type="entry name" value="GFA"/>
    <property type="match status" value="1"/>
</dbReference>
<gene>
    <name evidence="5" type="ORF">GZA08_07365</name>
</gene>
<protein>
    <submittedName>
        <fullName evidence="5">GFA family protein</fullName>
    </submittedName>
</protein>
<dbReference type="RefSeq" id="WP_163891606.1">
    <property type="nucleotide sequence ID" value="NZ_JAAFYS010000002.1"/>
</dbReference>
<dbReference type="Gene3D" id="2.170.150.70">
    <property type="match status" value="1"/>
</dbReference>
<comment type="caution">
    <text evidence="5">The sequence shown here is derived from an EMBL/GenBank/DDBJ whole genome shotgun (WGS) entry which is preliminary data.</text>
</comment>
<keyword evidence="6" id="KW-1185">Reference proteome</keyword>
<evidence type="ECO:0000256" key="2">
    <source>
        <dbReference type="ARBA" id="ARBA00022723"/>
    </source>
</evidence>
<keyword evidence="3" id="KW-0862">Zinc</keyword>
<evidence type="ECO:0000313" key="5">
    <source>
        <dbReference type="EMBL" id="NDV00787.1"/>
    </source>
</evidence>
<dbReference type="PANTHER" id="PTHR28620:SF1">
    <property type="entry name" value="CENP-V_GFA DOMAIN-CONTAINING PROTEIN"/>
    <property type="match status" value="1"/>
</dbReference>
<sequence length="132" mass="14469">MSAAVEGSCHCGAVRWHWAGAPESATACNCGLCRRAAALWAYGWEGEAITVSGPTRSFLRGDREIEFHHCPTCGGLAYWRAVAVQPDGRRRMAVNLRMAEPEAVADLPVRHVDMLRGEVPGYVKGRVADLWF</sequence>
<dbReference type="InterPro" id="IPR006913">
    <property type="entry name" value="CENP-V/GFA"/>
</dbReference>
<evidence type="ECO:0000256" key="3">
    <source>
        <dbReference type="ARBA" id="ARBA00022833"/>
    </source>
</evidence>
<proteinExistence type="inferred from homology"/>
<feature type="domain" description="CENP-V/GFA" evidence="4">
    <location>
        <begin position="5"/>
        <end position="118"/>
    </location>
</feature>
<organism evidence="5 6">
    <name type="scientific">Pseudoroseicyclus tamaricis</name>
    <dbReference type="NCBI Taxonomy" id="2705421"/>
    <lineage>
        <taxon>Bacteria</taxon>
        <taxon>Pseudomonadati</taxon>
        <taxon>Pseudomonadota</taxon>
        <taxon>Alphaproteobacteria</taxon>
        <taxon>Rhodobacterales</taxon>
        <taxon>Paracoccaceae</taxon>
        <taxon>Pseudoroseicyclus</taxon>
    </lineage>
</organism>
<dbReference type="SUPFAM" id="SSF51316">
    <property type="entry name" value="Mss4-like"/>
    <property type="match status" value="1"/>
</dbReference>
<evidence type="ECO:0000313" key="6">
    <source>
        <dbReference type="Proteomes" id="UP000474757"/>
    </source>
</evidence>
<comment type="similarity">
    <text evidence="1">Belongs to the Gfa family.</text>
</comment>
<dbReference type="AlphaFoldDB" id="A0A6B2JQ32"/>
<evidence type="ECO:0000256" key="1">
    <source>
        <dbReference type="ARBA" id="ARBA00005495"/>
    </source>
</evidence>